<dbReference type="InterPro" id="IPR001492">
    <property type="entry name" value="Flagellin"/>
</dbReference>
<keyword evidence="3" id="KW-0964">Secreted</keyword>
<evidence type="ECO:0000313" key="8">
    <source>
        <dbReference type="Proteomes" id="UP000315724"/>
    </source>
</evidence>
<dbReference type="SUPFAM" id="SSF64518">
    <property type="entry name" value="Phase 1 flagellin"/>
    <property type="match status" value="1"/>
</dbReference>
<keyword evidence="7" id="KW-0969">Cilium</keyword>
<name>A0A517QNT5_9PLAN</name>
<dbReference type="KEGG" id="tpol:Mal48_25710"/>
<evidence type="ECO:0000256" key="3">
    <source>
        <dbReference type="RuleBase" id="RU362073"/>
    </source>
</evidence>
<dbReference type="PRINTS" id="PR00207">
    <property type="entry name" value="FLAGELLIN"/>
</dbReference>
<dbReference type="Gene3D" id="3.30.70.2120">
    <property type="match status" value="1"/>
</dbReference>
<dbReference type="GO" id="GO:0005198">
    <property type="term" value="F:structural molecule activity"/>
    <property type="evidence" value="ECO:0007669"/>
    <property type="project" value="UniProtKB-UniRule"/>
</dbReference>
<reference evidence="7 8" key="1">
    <citation type="submission" date="2019-02" db="EMBL/GenBank/DDBJ databases">
        <title>Deep-cultivation of Planctomycetes and their phenomic and genomic characterization uncovers novel biology.</title>
        <authorList>
            <person name="Wiegand S."/>
            <person name="Jogler M."/>
            <person name="Boedeker C."/>
            <person name="Pinto D."/>
            <person name="Vollmers J."/>
            <person name="Rivas-Marin E."/>
            <person name="Kohn T."/>
            <person name="Peeters S.H."/>
            <person name="Heuer A."/>
            <person name="Rast P."/>
            <person name="Oberbeckmann S."/>
            <person name="Bunk B."/>
            <person name="Jeske O."/>
            <person name="Meyerdierks A."/>
            <person name="Storesund J.E."/>
            <person name="Kallscheuer N."/>
            <person name="Luecker S."/>
            <person name="Lage O.M."/>
            <person name="Pohl T."/>
            <person name="Merkel B.J."/>
            <person name="Hornburger P."/>
            <person name="Mueller R.-W."/>
            <person name="Bruemmer F."/>
            <person name="Labrenz M."/>
            <person name="Spormann A.M."/>
            <person name="Op den Camp H."/>
            <person name="Overmann J."/>
            <person name="Amann R."/>
            <person name="Jetten M.S.M."/>
            <person name="Mascher T."/>
            <person name="Medema M.H."/>
            <person name="Devos D.P."/>
            <person name="Kaster A.-K."/>
            <person name="Ovreas L."/>
            <person name="Rohde M."/>
            <person name="Galperin M.Y."/>
            <person name="Jogler C."/>
        </authorList>
    </citation>
    <scope>NUCLEOTIDE SEQUENCE [LARGE SCALE GENOMIC DNA]</scope>
    <source>
        <strain evidence="7 8">Mal48</strain>
    </source>
</reference>
<dbReference type="Pfam" id="PF00669">
    <property type="entry name" value="Flagellin_N"/>
    <property type="match status" value="1"/>
</dbReference>
<keyword evidence="7" id="KW-0966">Cell projection</keyword>
<accession>A0A517QNT5</accession>
<dbReference type="PANTHER" id="PTHR42792">
    <property type="entry name" value="FLAGELLIN"/>
    <property type="match status" value="1"/>
</dbReference>
<evidence type="ECO:0000259" key="6">
    <source>
        <dbReference type="Pfam" id="PF00700"/>
    </source>
</evidence>
<organism evidence="7 8">
    <name type="scientific">Thalassoglobus polymorphus</name>
    <dbReference type="NCBI Taxonomy" id="2527994"/>
    <lineage>
        <taxon>Bacteria</taxon>
        <taxon>Pseudomonadati</taxon>
        <taxon>Planctomycetota</taxon>
        <taxon>Planctomycetia</taxon>
        <taxon>Planctomycetales</taxon>
        <taxon>Planctomycetaceae</taxon>
        <taxon>Thalassoglobus</taxon>
    </lineage>
</organism>
<comment type="subcellular location">
    <subcellularLocation>
        <location evidence="3">Secreted</location>
    </subcellularLocation>
    <subcellularLocation>
        <location evidence="3">Bacterial flagellum</location>
    </subcellularLocation>
</comment>
<evidence type="ECO:0000256" key="4">
    <source>
        <dbReference type="SAM" id="Coils"/>
    </source>
</evidence>
<comment type="similarity">
    <text evidence="1 3">Belongs to the bacterial flagellin family.</text>
</comment>
<feature type="domain" description="Flagellin C-terminal" evidence="6">
    <location>
        <begin position="384"/>
        <end position="469"/>
    </location>
</feature>
<dbReference type="RefSeq" id="WP_145199444.1">
    <property type="nucleotide sequence ID" value="NZ_CP036267.1"/>
</dbReference>
<dbReference type="GO" id="GO:0009288">
    <property type="term" value="C:bacterial-type flagellum"/>
    <property type="evidence" value="ECO:0007669"/>
    <property type="project" value="UniProtKB-SubCell"/>
</dbReference>
<comment type="function">
    <text evidence="3">Flagellin is the subunit protein which polymerizes to form the filaments of bacterial flagella.</text>
</comment>
<dbReference type="Gene3D" id="6.10.10.10">
    <property type="entry name" value="Flagellar export chaperone, C-terminal domain"/>
    <property type="match status" value="1"/>
</dbReference>
<dbReference type="EMBL" id="CP036267">
    <property type="protein sequence ID" value="QDT33318.1"/>
    <property type="molecule type" value="Genomic_DNA"/>
</dbReference>
<keyword evidence="4" id="KW-0175">Coiled coil</keyword>
<keyword evidence="8" id="KW-1185">Reference proteome</keyword>
<dbReference type="InterPro" id="IPR042187">
    <property type="entry name" value="Flagellin_C_sub2"/>
</dbReference>
<dbReference type="Pfam" id="PF00700">
    <property type="entry name" value="Flagellin_C"/>
    <property type="match status" value="1"/>
</dbReference>
<proteinExistence type="inferred from homology"/>
<dbReference type="PANTHER" id="PTHR42792:SF2">
    <property type="entry name" value="FLAGELLIN"/>
    <property type="match status" value="1"/>
</dbReference>
<dbReference type="Proteomes" id="UP000315724">
    <property type="component" value="Chromosome"/>
</dbReference>
<dbReference type="GO" id="GO:0005576">
    <property type="term" value="C:extracellular region"/>
    <property type="evidence" value="ECO:0007669"/>
    <property type="project" value="UniProtKB-SubCell"/>
</dbReference>
<keyword evidence="2 3" id="KW-0975">Bacterial flagellum</keyword>
<dbReference type="InterPro" id="IPR001029">
    <property type="entry name" value="Flagellin_N"/>
</dbReference>
<feature type="domain" description="Flagellin N-terminal" evidence="5">
    <location>
        <begin position="5"/>
        <end position="142"/>
    </location>
</feature>
<evidence type="ECO:0000259" key="5">
    <source>
        <dbReference type="Pfam" id="PF00669"/>
    </source>
</evidence>
<keyword evidence="7" id="KW-0282">Flagellum</keyword>
<sequence length="470" mass="47652">MGLSIANNVASLNAQNNLTRANERLTTSVERLSSGLKINRGADGPAALVISEKQRAQIAGLEQSIQNAEKAVSLVQTAEGALSEINSLLVKVRSLAIDSANTGVNDSDALSANQAEINNALDTINRIANNTQFLTKKLLDGSAGVNGTPNDTDVSFLGATSKTSAGSYNVAITTAAEKAHVSNGTAQSSNLAAAEELTVNGTVITLNAGLSQSQVIDRINEFSNQTGVIAEDNGGNTRLYSSNYGSSASISVTSDTAAAADSSGFGTATLSDTGLDVAGTIDGVAASGSGNTLTATSGAAQGLQLSFAGDPANATQTVTGAQGSVTVTDNSLTFQIGPNANQTAQISINRVNPSSLGVGVSGNQFANLDQIDVTTGAGSQDALAVIDAAIDDISNLRGDLGAFQQNTLSSTANNLRATLENTVNAESVIRDTDFAAEIANFTQQQVLVQAGTSVLSNANQLPQLVLSLLG</sequence>
<dbReference type="InterPro" id="IPR046358">
    <property type="entry name" value="Flagellin_C"/>
</dbReference>
<gene>
    <name evidence="7" type="primary">fliC</name>
    <name evidence="7" type="ORF">Mal48_25710</name>
</gene>
<dbReference type="AlphaFoldDB" id="A0A517QNT5"/>
<feature type="coiled-coil region" evidence="4">
    <location>
        <begin position="51"/>
        <end position="78"/>
    </location>
</feature>
<dbReference type="Gene3D" id="1.20.1330.10">
    <property type="entry name" value="f41 fragment of flagellin, N-terminal domain"/>
    <property type="match status" value="2"/>
</dbReference>
<dbReference type="OrthoDB" id="9796789at2"/>
<evidence type="ECO:0000313" key="7">
    <source>
        <dbReference type="EMBL" id="QDT33318.1"/>
    </source>
</evidence>
<evidence type="ECO:0000256" key="2">
    <source>
        <dbReference type="ARBA" id="ARBA00023143"/>
    </source>
</evidence>
<protein>
    <recommendedName>
        <fullName evidence="3">Flagellin</fullName>
    </recommendedName>
</protein>
<evidence type="ECO:0000256" key="1">
    <source>
        <dbReference type="ARBA" id="ARBA00005709"/>
    </source>
</evidence>